<name>A0A0A8ZGT8_ARUDO</name>
<dbReference type="AlphaFoldDB" id="A0A0A8ZGT8"/>
<protein>
    <submittedName>
        <fullName evidence="1">Uncharacterized protein</fullName>
    </submittedName>
</protein>
<organism evidence="1">
    <name type="scientific">Arundo donax</name>
    <name type="common">Giant reed</name>
    <name type="synonym">Donax arundinaceus</name>
    <dbReference type="NCBI Taxonomy" id="35708"/>
    <lineage>
        <taxon>Eukaryota</taxon>
        <taxon>Viridiplantae</taxon>
        <taxon>Streptophyta</taxon>
        <taxon>Embryophyta</taxon>
        <taxon>Tracheophyta</taxon>
        <taxon>Spermatophyta</taxon>
        <taxon>Magnoliopsida</taxon>
        <taxon>Liliopsida</taxon>
        <taxon>Poales</taxon>
        <taxon>Poaceae</taxon>
        <taxon>PACMAD clade</taxon>
        <taxon>Arundinoideae</taxon>
        <taxon>Arundineae</taxon>
        <taxon>Arundo</taxon>
    </lineage>
</organism>
<sequence>MTVRSSSVGFLRMVYPILRPFTYAFHSSSSSSVVHPAPAPAGFFSH</sequence>
<accession>A0A0A8ZGT8</accession>
<reference evidence="1" key="1">
    <citation type="submission" date="2014-09" db="EMBL/GenBank/DDBJ databases">
        <authorList>
            <person name="Magalhaes I.L.F."/>
            <person name="Oliveira U."/>
            <person name="Santos F.R."/>
            <person name="Vidigal T.H.D.A."/>
            <person name="Brescovit A.D."/>
            <person name="Santos A.J."/>
        </authorList>
    </citation>
    <scope>NUCLEOTIDE SEQUENCE</scope>
    <source>
        <tissue evidence="1">Shoot tissue taken approximately 20 cm above the soil surface</tissue>
    </source>
</reference>
<proteinExistence type="predicted"/>
<dbReference type="EMBL" id="GBRH01259874">
    <property type="protein sequence ID" value="JAD38021.1"/>
    <property type="molecule type" value="Transcribed_RNA"/>
</dbReference>
<evidence type="ECO:0000313" key="1">
    <source>
        <dbReference type="EMBL" id="JAD38021.1"/>
    </source>
</evidence>
<reference evidence="1" key="2">
    <citation type="journal article" date="2015" name="Data Brief">
        <title>Shoot transcriptome of the giant reed, Arundo donax.</title>
        <authorList>
            <person name="Barrero R.A."/>
            <person name="Guerrero F.D."/>
            <person name="Moolhuijzen P."/>
            <person name="Goolsby J.A."/>
            <person name="Tidwell J."/>
            <person name="Bellgard S.E."/>
            <person name="Bellgard M.I."/>
        </authorList>
    </citation>
    <scope>NUCLEOTIDE SEQUENCE</scope>
    <source>
        <tissue evidence="1">Shoot tissue taken approximately 20 cm above the soil surface</tissue>
    </source>
</reference>